<keyword evidence="1" id="KW-0732">Signal</keyword>
<comment type="caution">
    <text evidence="2">The sequence shown here is derived from an EMBL/GenBank/DDBJ whole genome shotgun (WGS) entry which is preliminary data.</text>
</comment>
<keyword evidence="3" id="KW-1185">Reference proteome</keyword>
<evidence type="ECO:0008006" key="4">
    <source>
        <dbReference type="Google" id="ProtNLM"/>
    </source>
</evidence>
<reference evidence="3" key="1">
    <citation type="journal article" date="2015" name="Nat. Genet.">
        <title>The genome and transcriptome of the zoonotic hookworm Ancylostoma ceylanicum identify infection-specific gene families.</title>
        <authorList>
            <person name="Schwarz E.M."/>
            <person name="Hu Y."/>
            <person name="Antoshechkin I."/>
            <person name="Miller M.M."/>
            <person name="Sternberg P.W."/>
            <person name="Aroian R.V."/>
        </authorList>
    </citation>
    <scope>NUCLEOTIDE SEQUENCE</scope>
    <source>
        <strain evidence="3">HY135</strain>
    </source>
</reference>
<evidence type="ECO:0000313" key="2">
    <source>
        <dbReference type="EMBL" id="EYC11038.1"/>
    </source>
</evidence>
<feature type="chain" id="PRO_5001488466" description="C6 domain-containing protein" evidence="1">
    <location>
        <begin position="20"/>
        <end position="126"/>
    </location>
</feature>
<feature type="signal peptide" evidence="1">
    <location>
        <begin position="1"/>
        <end position="19"/>
    </location>
</feature>
<proteinExistence type="predicted"/>
<dbReference type="EMBL" id="JARK01001388">
    <property type="protein sequence ID" value="EYC11038.1"/>
    <property type="molecule type" value="Genomic_DNA"/>
</dbReference>
<evidence type="ECO:0000313" key="3">
    <source>
        <dbReference type="Proteomes" id="UP000024635"/>
    </source>
</evidence>
<dbReference type="AlphaFoldDB" id="A0A016U8Y9"/>
<accession>A0A016U8Y9</accession>
<sequence length="126" mass="13011">MTRALYFALVCALLGSALAATTKKPIPACGKCLPRNVALIAASGPGTVKPTVKILANTAAGCRRMNVICTTPAGGTISSMEFNRSLGGPYEAKTVTALVTCGADQKWRFSKNGAVILVNSVGCMYV</sequence>
<evidence type="ECO:0000256" key="1">
    <source>
        <dbReference type="SAM" id="SignalP"/>
    </source>
</evidence>
<dbReference type="Proteomes" id="UP000024635">
    <property type="component" value="Unassembled WGS sequence"/>
</dbReference>
<gene>
    <name evidence="2" type="primary">Acey_s0052.g2178</name>
    <name evidence="2" type="ORF">Y032_0052g2178</name>
</gene>
<protein>
    <recommendedName>
        <fullName evidence="4">C6 domain-containing protein</fullName>
    </recommendedName>
</protein>
<name>A0A016U8Y9_9BILA</name>
<organism evidence="2 3">
    <name type="scientific">Ancylostoma ceylanicum</name>
    <dbReference type="NCBI Taxonomy" id="53326"/>
    <lineage>
        <taxon>Eukaryota</taxon>
        <taxon>Metazoa</taxon>
        <taxon>Ecdysozoa</taxon>
        <taxon>Nematoda</taxon>
        <taxon>Chromadorea</taxon>
        <taxon>Rhabditida</taxon>
        <taxon>Rhabditina</taxon>
        <taxon>Rhabditomorpha</taxon>
        <taxon>Strongyloidea</taxon>
        <taxon>Ancylostomatidae</taxon>
        <taxon>Ancylostomatinae</taxon>
        <taxon>Ancylostoma</taxon>
    </lineage>
</organism>
<dbReference type="OrthoDB" id="5802645at2759"/>